<gene>
    <name evidence="2" type="ORF">FAZ15_13950</name>
</gene>
<dbReference type="Proteomes" id="UP000306808">
    <property type="component" value="Unassembled WGS sequence"/>
</dbReference>
<comment type="caution">
    <text evidence="2">The sequence shown here is derived from an EMBL/GenBank/DDBJ whole genome shotgun (WGS) entry which is preliminary data.</text>
</comment>
<name>A0A4U0NYN7_9SPHI</name>
<accession>A0A4U0NYN7</accession>
<dbReference type="RefSeq" id="WP_136901928.1">
    <property type="nucleotide sequence ID" value="NZ_SUME01000005.1"/>
</dbReference>
<keyword evidence="3" id="KW-1185">Reference proteome</keyword>
<proteinExistence type="predicted"/>
<evidence type="ECO:0000313" key="3">
    <source>
        <dbReference type="Proteomes" id="UP000306808"/>
    </source>
</evidence>
<keyword evidence="1" id="KW-0812">Transmembrane</keyword>
<evidence type="ECO:0000313" key="2">
    <source>
        <dbReference type="EMBL" id="TJZ59986.1"/>
    </source>
</evidence>
<sequence>MKNLQSGRLGEKQQFNIIQQMQTIFITGSGLLALALILIYQYKLQRRLQRYAQLRVGVLKREGNTHDKTKGSFMFYLKAHDSRLRQVIVTDLRFSDTALHVNAFDKLSFEIKDIHDELPARSIGFSCRSSTLDRLDNSKATLTIKGYVVLEKEGKTAFVYRTKLNVTV</sequence>
<keyword evidence="1" id="KW-1133">Transmembrane helix</keyword>
<dbReference type="EMBL" id="SUME01000005">
    <property type="protein sequence ID" value="TJZ59986.1"/>
    <property type="molecule type" value="Genomic_DNA"/>
</dbReference>
<dbReference type="AlphaFoldDB" id="A0A4U0NYN7"/>
<reference evidence="2 3" key="1">
    <citation type="submission" date="2019-04" db="EMBL/GenBank/DDBJ databases">
        <title>Sphingobacterium olei sp. nov., isolated from oil-contaminated soil.</title>
        <authorList>
            <person name="Liu B."/>
        </authorList>
    </citation>
    <scope>NUCLEOTIDE SEQUENCE [LARGE SCALE GENOMIC DNA]</scope>
    <source>
        <strain evidence="2 3">HAL-9</strain>
    </source>
</reference>
<organism evidence="2 3">
    <name type="scientific">Sphingobacterium olei</name>
    <dbReference type="NCBI Taxonomy" id="2571155"/>
    <lineage>
        <taxon>Bacteria</taxon>
        <taxon>Pseudomonadati</taxon>
        <taxon>Bacteroidota</taxon>
        <taxon>Sphingobacteriia</taxon>
        <taxon>Sphingobacteriales</taxon>
        <taxon>Sphingobacteriaceae</taxon>
        <taxon>Sphingobacterium</taxon>
    </lineage>
</organism>
<dbReference type="OrthoDB" id="711495at2"/>
<feature type="transmembrane region" description="Helical" evidence="1">
    <location>
        <begin position="20"/>
        <end position="40"/>
    </location>
</feature>
<protein>
    <submittedName>
        <fullName evidence="2">Uncharacterized protein</fullName>
    </submittedName>
</protein>
<evidence type="ECO:0000256" key="1">
    <source>
        <dbReference type="SAM" id="Phobius"/>
    </source>
</evidence>
<keyword evidence="1" id="KW-0472">Membrane</keyword>